<dbReference type="RefSeq" id="WP_184249794.1">
    <property type="nucleotide sequence ID" value="NZ_JACHLR010000026.1"/>
</dbReference>
<evidence type="ECO:0000313" key="2">
    <source>
        <dbReference type="EMBL" id="MBB4860639.1"/>
    </source>
</evidence>
<dbReference type="Proteomes" id="UP000555448">
    <property type="component" value="Unassembled WGS sequence"/>
</dbReference>
<reference evidence="2 3" key="1">
    <citation type="submission" date="2020-08" db="EMBL/GenBank/DDBJ databases">
        <title>Functional genomics of gut bacteria from endangered species of beetles.</title>
        <authorList>
            <person name="Carlos-Shanley C."/>
        </authorList>
    </citation>
    <scope>NUCLEOTIDE SEQUENCE [LARGE SCALE GENOMIC DNA]</scope>
    <source>
        <strain evidence="2 3">S00245</strain>
    </source>
</reference>
<keyword evidence="1" id="KW-0472">Membrane</keyword>
<evidence type="ECO:0000256" key="1">
    <source>
        <dbReference type="SAM" id="Phobius"/>
    </source>
</evidence>
<dbReference type="AlphaFoldDB" id="A0A7W7KD43"/>
<gene>
    <name evidence="2" type="ORF">HNO88_003983</name>
</gene>
<sequence length="91" mass="10093">MPRTHNLALATFDETSNIIAKQAEPAERTDVQLTVIDADATHVRQLQHLLAEAYQEVSPEEKLPIRQRIAAIVALTMFLWALVAAAVYAVL</sequence>
<dbReference type="EMBL" id="JACHLR010000026">
    <property type="protein sequence ID" value="MBB4860639.1"/>
    <property type="molecule type" value="Genomic_DNA"/>
</dbReference>
<protein>
    <submittedName>
        <fullName evidence="2">Uncharacterized protein</fullName>
    </submittedName>
</protein>
<organism evidence="2 3">
    <name type="scientific">Novosphingobium chloroacetimidivorans</name>
    <dbReference type="NCBI Taxonomy" id="1428314"/>
    <lineage>
        <taxon>Bacteria</taxon>
        <taxon>Pseudomonadati</taxon>
        <taxon>Pseudomonadota</taxon>
        <taxon>Alphaproteobacteria</taxon>
        <taxon>Sphingomonadales</taxon>
        <taxon>Sphingomonadaceae</taxon>
        <taxon>Novosphingobium</taxon>
    </lineage>
</organism>
<name>A0A7W7KD43_9SPHN</name>
<comment type="caution">
    <text evidence="2">The sequence shown here is derived from an EMBL/GenBank/DDBJ whole genome shotgun (WGS) entry which is preliminary data.</text>
</comment>
<keyword evidence="1" id="KW-0812">Transmembrane</keyword>
<proteinExistence type="predicted"/>
<evidence type="ECO:0000313" key="3">
    <source>
        <dbReference type="Proteomes" id="UP000555448"/>
    </source>
</evidence>
<keyword evidence="1" id="KW-1133">Transmembrane helix</keyword>
<accession>A0A7W7KD43</accession>
<feature type="transmembrane region" description="Helical" evidence="1">
    <location>
        <begin position="69"/>
        <end position="90"/>
    </location>
</feature>
<keyword evidence="3" id="KW-1185">Reference proteome</keyword>